<evidence type="ECO:0000256" key="4">
    <source>
        <dbReference type="ARBA" id="ARBA00022989"/>
    </source>
</evidence>
<feature type="transmembrane region" description="Helical" evidence="6">
    <location>
        <begin position="972"/>
        <end position="991"/>
    </location>
</feature>
<dbReference type="Proteomes" id="UP000308267">
    <property type="component" value="Unassembled WGS sequence"/>
</dbReference>
<evidence type="ECO:0000256" key="3">
    <source>
        <dbReference type="ARBA" id="ARBA00022692"/>
    </source>
</evidence>
<dbReference type="GO" id="GO:0016020">
    <property type="term" value="C:membrane"/>
    <property type="evidence" value="ECO:0007669"/>
    <property type="project" value="UniProtKB-SubCell"/>
</dbReference>
<sequence>MLLRTIGRIFKEDIVSSLTGGFYIDSAQSHFVNLVHIYTWIIFFVSPLITYLVSSGLVGALVYSLFTTCLVSFIKLLIWKLHRLLDTKEPIALASTPALESFSAKSTPNPESRRPTFPSTSDSLSDHDREAFDQELEDRCRRVGQAGLDMADLADALHRNQSIVPRHLPSSTNPRSTRAQEFDQQTSGVTTTLKWPNPLPATVAGIQAIPSGLSANTDVSVLPQTHEQVAHLPQNRGDTEEGSPDFSNTTMPFQIEKNNSASNLTPQLIHKRYELLSRTNTLHVPPSGHRAARLPVQRQFSLTSALPYSDVKRRYLMLDPPMTSYRESIDPIERVLDKQRIISSRCKPLHTSAAGDIIATRQIPYREPSRLHRSMTAQVDLVRADMEQCRRAIIQMKADLDHLPLGLNHPVAHTGRDLELFDRHPLKRVRAFNAAEPRSSSQRHRRALLSTNLSALRLPSSVVTHFPQTPLHRRLTPTVDMADFDLSDAISFWRQQFNSDVISHGIRSHSLRQPVRWNLGSASISEGAGHELVARRAHSLRQTQNIGAHLYPIGSRPPLRRPGSALRLQRQESTDNGSAITQTYPDCHIRADTQSSLTADAVQAPSELHLKASSTNNDADLTHGETLDDELPVPSTSHAPTQMAVRNRLPPAKPDSSQCQNPSFVRPATHFDLNDVDENGRTLHESTLQDQSLSPIKTRTGLIRRPGIRRKGTSSLAQSYTASIQTFQMESQPKPSESGPTLPVDCSSSSVMCPSSQVDSNLDVPAASTSVPVSHASTNQTVDGLLAQLMGVRSLAEAGLTREQCLAQLRGSDDAEDSENAELDILFAVAAATDKPRDSPKPQTEERSESLCTLALLFDADRAQRHSIVHRPLSRTSSPNRSTPVRRESADSIQPWRPAHLKITRPPSVPNAKVYELQVFPRLPFAITLRVGRLQLDALFDRWLTWWEALLSILMSLLVSVVGYLLLCSSPFSTASVVMFCFAIAGCHYSLVKSVQPDAASPQHGFNRVIVYSRSAFFCLMAAMFVLTNGFVMAPAPYPAIVPAFRKEQPSSLRLASFQTGELSLVGNALFSSSSPLLLPWVSLTNRPLDSTHPVPHLFPQGDRYEQSTDDIKPTVTSIELFGSPWSAARLAGFVQSLISTLLLIYPVLFPLGLIPQLNTALTYLLEQTDIHVFGGSGSVGLFSACFSLLRNAVALAIGWWFCLFAVKTEDPCHLWFSVFWGIYLPLCFLQSRLPSNLRLYAALFPCSDFNWKWQTPTWDWIIRLSRFSCLEKLRSKADNVGAKRRYSWFKGDKGRRKREPRVVWWRSWLPFISDMGKKSSSQIKSSESDVADRLLRSPSARRRHLENISALRLQRRIDSQSTRAADRRGLIVPGRQFGSSPSFPVGELFLDPPKLSNLRNYSLDEEYLRDDYTTSADQPVEVNDEEFRDTNFLQDQTTDCFGQRDQVQETGANAELKEPHTPASAPPLTRFHSKSSLHPAGDERKTTASVDFAMCKQSRQRTLRTKRSTLSGSDSSAEVKRDSIRAKRFKDPLPQLLHEALLARLQNDFICCVLWAVAVFGIHVSPLVEYASSHALVTRIIVLVTIVNGAFLHYVWPNLRKPYPWLCFTKPQIAPHSRGELLKFEIAYFWLCWTERNVLMPMITVLTVTQSILVMTNKFGHIWTCVIVLITSMKMLRNGFNASGGRTFLFLLFAELLFTFDFHTHSELFPLNYFFVSIFVNKFIELVHKLHFVYIYTAPFRFTWGSCAHALIQIASVPHTLFLLGNCFLSTILSSPLEPVLASAVFITSYARPIKFWEVTHRTERMETTNTALISQLRGVSENQVTGNLNAIFYEHLTRNLQSVLAGDIQLGRVGGMAVNTGDFFIFSSEEINLVIHIIEVGNGLLTFQLRGLEFSGTSCHERETEALRCTSHNTNGCCCFNPGHHPGMLSVNAALRMRWTTWQFIYGSYNVSGYRMTTHGADTIVRLTDFRKVLVNRFVQCIIFYVLQLHDLPQRLENLTAYLRAGSFDSPGHFDLDPVFLRTIDVDYDEQCNGVTRRRFIKAYGEWIRFCLWKKSELVQSISCDEDSPLVSLCYALSILGRRCMGGIQSAHYDVNQVLRGIHDIFKGDIRVMTKDDWILTDLDLLQSVVTPAMRIALKLYQDEFLWTPECTNNTLYRKIVYTEKKFVICHETDPMWRFAVLNDAYSLFSLRWVGADSDDMYRFVQLTKSKLQFRAVKINPECVRGLWAGQQREQIYLRNTNVERGSIQMAQHVLRNLVNSSCDPPIGYPIYVSPILTSFAGTNRQYRKAGGPELSFVGILQLVRHCFAWIGLRFRRLCHPNQSIAPSADRPMELTERGRTDTGGRSVSWDSRSHGRRDRDNVHLNDPNDDPLSNWHSFTESDESIHQKQSEIGQSARLTTLAALVHEHYDAEGHSPPSGSRPTIRTRVKIIDPTQVLNDRLGKLTWPSEEWRTQCLTQSLCSPSVYDGLEGQCVHRWTPSNPDPTARSFCHRTIALVAFPNGPPLLDGHYVAIWEDKGLVEVSPNGDASLSGQTAETL</sequence>
<feature type="region of interest" description="Disordered" evidence="7">
    <location>
        <begin position="685"/>
        <end position="748"/>
    </location>
</feature>
<organism evidence="9 10">
    <name type="scientific">Opisthorchis felineus</name>
    <dbReference type="NCBI Taxonomy" id="147828"/>
    <lineage>
        <taxon>Eukaryota</taxon>
        <taxon>Metazoa</taxon>
        <taxon>Spiralia</taxon>
        <taxon>Lophotrochozoa</taxon>
        <taxon>Platyhelminthes</taxon>
        <taxon>Trematoda</taxon>
        <taxon>Digenea</taxon>
        <taxon>Opisthorchiida</taxon>
        <taxon>Opisthorchiata</taxon>
        <taxon>Opisthorchiidae</taxon>
        <taxon>Opisthorchis</taxon>
    </lineage>
</organism>
<feature type="transmembrane region" description="Helical" evidence="6">
    <location>
        <begin position="31"/>
        <end position="54"/>
    </location>
</feature>
<reference evidence="9 10" key="1">
    <citation type="journal article" date="2019" name="BMC Genomics">
        <title>New insights from Opisthorchis felineus genome: update on genomics of the epidemiologically important liver flukes.</title>
        <authorList>
            <person name="Ershov N.I."/>
            <person name="Mordvinov V.A."/>
            <person name="Prokhortchouk E.B."/>
            <person name="Pakharukova M.Y."/>
            <person name="Gunbin K.V."/>
            <person name="Ustyantsev K."/>
            <person name="Genaev M.A."/>
            <person name="Blinov A.G."/>
            <person name="Mazur A."/>
            <person name="Boulygina E."/>
            <person name="Tsygankova S."/>
            <person name="Khrameeva E."/>
            <person name="Chekanov N."/>
            <person name="Fan G."/>
            <person name="Xiao A."/>
            <person name="Zhang H."/>
            <person name="Xu X."/>
            <person name="Yang H."/>
            <person name="Solovyev V."/>
            <person name="Lee S.M."/>
            <person name="Liu X."/>
            <person name="Afonnikov D.A."/>
            <person name="Skryabin K.G."/>
        </authorList>
    </citation>
    <scope>NUCLEOTIDE SEQUENCE [LARGE SCALE GENOMIC DNA]</scope>
    <source>
        <strain evidence="9">AK-0245</strain>
        <tissue evidence="9">Whole organism</tissue>
    </source>
</reference>
<feature type="compositionally biased region" description="Basic and acidic residues" evidence="7">
    <location>
        <begin position="2333"/>
        <end position="2345"/>
    </location>
</feature>
<keyword evidence="10" id="KW-1185">Reference proteome</keyword>
<feature type="compositionally biased region" description="Basic and acidic residues" evidence="7">
    <location>
        <begin position="2354"/>
        <end position="2366"/>
    </location>
</feature>
<feature type="transmembrane region" description="Helical" evidence="6">
    <location>
        <begin position="1131"/>
        <end position="1152"/>
    </location>
</feature>
<feature type="transmembrane region" description="Helical" evidence="6">
    <location>
        <begin position="943"/>
        <end position="966"/>
    </location>
</feature>
<accession>A0A4S2KRW0</accession>
<dbReference type="Pfam" id="PF05041">
    <property type="entry name" value="Pecanex_C"/>
    <property type="match status" value="1"/>
</dbReference>
<dbReference type="PANTHER" id="PTHR12372:SF7">
    <property type="entry name" value="PROTEIN PECANEX"/>
    <property type="match status" value="1"/>
</dbReference>
<feature type="compositionally biased region" description="Polar residues" evidence="7">
    <location>
        <begin position="874"/>
        <end position="883"/>
    </location>
</feature>
<evidence type="ECO:0000259" key="8">
    <source>
        <dbReference type="Pfam" id="PF05041"/>
    </source>
</evidence>
<keyword evidence="4 6" id="KW-1133">Transmembrane helix</keyword>
<feature type="transmembrane region" description="Helical" evidence="6">
    <location>
        <begin position="1689"/>
        <end position="1706"/>
    </location>
</feature>
<feature type="transmembrane region" description="Helical" evidence="6">
    <location>
        <begin position="60"/>
        <end position="78"/>
    </location>
</feature>
<evidence type="ECO:0000256" key="2">
    <source>
        <dbReference type="ARBA" id="ARBA00010170"/>
    </source>
</evidence>
<feature type="domain" description="Pecanex C-terminal" evidence="8">
    <location>
        <begin position="2067"/>
        <end position="2288"/>
    </location>
</feature>
<evidence type="ECO:0000313" key="9">
    <source>
        <dbReference type="EMBL" id="TGZ52166.1"/>
    </source>
</evidence>
<feature type="region of interest" description="Disordered" evidence="7">
    <location>
        <begin position="160"/>
        <end position="196"/>
    </location>
</feature>
<feature type="transmembrane region" description="Helical" evidence="6">
    <location>
        <begin position="1575"/>
        <end position="1597"/>
    </location>
</feature>
<dbReference type="InterPro" id="IPR007735">
    <property type="entry name" value="Pecanex_C"/>
</dbReference>
<dbReference type="OrthoDB" id="10037631at2759"/>
<feature type="region of interest" description="Disordered" evidence="7">
    <location>
        <begin position="1451"/>
        <end position="1487"/>
    </location>
</feature>
<comment type="similarity">
    <text evidence="2 6">Belongs to the pecanex family.</text>
</comment>
<feature type="compositionally biased region" description="Polar residues" evidence="7">
    <location>
        <begin position="160"/>
        <end position="194"/>
    </location>
</feature>
<feature type="transmembrane region" description="Helical" evidence="6">
    <location>
        <begin position="1550"/>
        <end position="1569"/>
    </location>
</feature>
<feature type="transmembrane region" description="Helical" evidence="6">
    <location>
        <begin position="1214"/>
        <end position="1230"/>
    </location>
</feature>
<keyword evidence="5 6" id="KW-0472">Membrane</keyword>
<keyword evidence="3 6" id="KW-0812">Transmembrane</keyword>
<protein>
    <recommendedName>
        <fullName evidence="6">Pecanex-like protein</fullName>
    </recommendedName>
</protein>
<evidence type="ECO:0000256" key="5">
    <source>
        <dbReference type="ARBA" id="ARBA00023136"/>
    </source>
</evidence>
<name>A0A4S2KRW0_OPIFE</name>
<proteinExistence type="inferred from homology"/>
<feature type="compositionally biased region" description="Polar residues" evidence="7">
    <location>
        <begin position="685"/>
        <end position="697"/>
    </location>
</feature>
<feature type="region of interest" description="Disordered" evidence="7">
    <location>
        <begin position="102"/>
        <end position="128"/>
    </location>
</feature>
<feature type="region of interest" description="Disordered" evidence="7">
    <location>
        <begin position="869"/>
        <end position="889"/>
    </location>
</feature>
<comment type="caution">
    <text evidence="9">The sequence shown here is derived from an EMBL/GenBank/DDBJ whole genome shotgun (WGS) entry which is preliminary data.</text>
</comment>
<dbReference type="EMBL" id="SJOL01010102">
    <property type="protein sequence ID" value="TGZ52166.1"/>
    <property type="molecule type" value="Genomic_DNA"/>
</dbReference>
<dbReference type="InterPro" id="IPR039797">
    <property type="entry name" value="Pecanex"/>
</dbReference>
<evidence type="ECO:0000256" key="6">
    <source>
        <dbReference type="RuleBase" id="RU367089"/>
    </source>
</evidence>
<feature type="region of interest" description="Disordered" evidence="7">
    <location>
        <begin position="615"/>
        <end position="641"/>
    </location>
</feature>
<evidence type="ECO:0000256" key="1">
    <source>
        <dbReference type="ARBA" id="ARBA00004141"/>
    </source>
</evidence>
<comment type="subcellular location">
    <subcellularLocation>
        <location evidence="1 6">Membrane</location>
        <topology evidence="1 6">Multi-pass membrane protein</topology>
    </subcellularLocation>
</comment>
<evidence type="ECO:0000256" key="7">
    <source>
        <dbReference type="SAM" id="MobiDB-lite"/>
    </source>
</evidence>
<feature type="region of interest" description="Disordered" evidence="7">
    <location>
        <begin position="230"/>
        <end position="252"/>
    </location>
</feature>
<feature type="transmembrane region" description="Helical" evidence="6">
    <location>
        <begin position="1173"/>
        <end position="1202"/>
    </location>
</feature>
<gene>
    <name evidence="9" type="ORF">CRM22_010676</name>
</gene>
<feature type="region of interest" description="Disordered" evidence="7">
    <location>
        <begin position="2328"/>
        <end position="2395"/>
    </location>
</feature>
<feature type="transmembrane region" description="Helical" evidence="6">
    <location>
        <begin position="1011"/>
        <end position="1032"/>
    </location>
</feature>
<dbReference type="PANTHER" id="PTHR12372">
    <property type="entry name" value="PECANEX"/>
    <property type="match status" value="1"/>
</dbReference>
<feature type="compositionally biased region" description="Polar residues" evidence="7">
    <location>
        <begin position="713"/>
        <end position="739"/>
    </location>
</feature>
<evidence type="ECO:0000313" key="10">
    <source>
        <dbReference type="Proteomes" id="UP000308267"/>
    </source>
</evidence>